<dbReference type="AlphaFoldDB" id="A0AAU9DBR9"/>
<dbReference type="Pfam" id="PF00730">
    <property type="entry name" value="HhH-GPD"/>
    <property type="match status" value="1"/>
</dbReference>
<dbReference type="GO" id="GO:0003908">
    <property type="term" value="F:methylated-DNA-[protein]-cysteine S-methyltransferase activity"/>
    <property type="evidence" value="ECO:0007669"/>
    <property type="project" value="UniProtKB-UniRule"/>
</dbReference>
<dbReference type="InterPro" id="IPR001497">
    <property type="entry name" value="MethylDNA_cys_MeTrfase_AS"/>
</dbReference>
<evidence type="ECO:0000256" key="4">
    <source>
        <dbReference type="ARBA" id="ARBA00022490"/>
    </source>
</evidence>
<keyword evidence="10" id="KW-0411">Iron-sulfur</keyword>
<evidence type="ECO:0000256" key="5">
    <source>
        <dbReference type="ARBA" id="ARBA00022603"/>
    </source>
</evidence>
<organism evidence="15 16">
    <name type="scientific">Fulvitalea axinellae</name>
    <dbReference type="NCBI Taxonomy" id="1182444"/>
    <lineage>
        <taxon>Bacteria</taxon>
        <taxon>Pseudomonadati</taxon>
        <taxon>Bacteroidota</taxon>
        <taxon>Cytophagia</taxon>
        <taxon>Cytophagales</taxon>
        <taxon>Persicobacteraceae</taxon>
        <taxon>Fulvitalea</taxon>
    </lineage>
</organism>
<evidence type="ECO:0000313" key="16">
    <source>
        <dbReference type="Proteomes" id="UP001348817"/>
    </source>
</evidence>
<dbReference type="PROSITE" id="PS00374">
    <property type="entry name" value="MGMT"/>
    <property type="match status" value="1"/>
</dbReference>
<dbReference type="Gene3D" id="1.10.10.10">
    <property type="entry name" value="Winged helix-like DNA-binding domain superfamily/Winged helix DNA-binding domain"/>
    <property type="match status" value="1"/>
</dbReference>
<dbReference type="GO" id="GO:0046872">
    <property type="term" value="F:metal ion binding"/>
    <property type="evidence" value="ECO:0007669"/>
    <property type="project" value="UniProtKB-KW"/>
</dbReference>
<gene>
    <name evidence="15" type="ORF">FUAX_22720</name>
</gene>
<evidence type="ECO:0000256" key="2">
    <source>
        <dbReference type="ARBA" id="ARBA00008711"/>
    </source>
</evidence>
<dbReference type="InterPro" id="IPR003265">
    <property type="entry name" value="HhH-GPD_domain"/>
</dbReference>
<dbReference type="SUPFAM" id="SSF48150">
    <property type="entry name" value="DNA-glycosylase"/>
    <property type="match status" value="1"/>
</dbReference>
<evidence type="ECO:0000256" key="8">
    <source>
        <dbReference type="ARBA" id="ARBA00022763"/>
    </source>
</evidence>
<accession>A0AAU9DBR9</accession>
<dbReference type="SUPFAM" id="SSF46767">
    <property type="entry name" value="Methylated DNA-protein cysteine methyltransferase, C-terminal domain"/>
    <property type="match status" value="1"/>
</dbReference>
<evidence type="ECO:0000256" key="11">
    <source>
        <dbReference type="ARBA" id="ARBA00023204"/>
    </source>
</evidence>
<keyword evidence="5 13" id="KW-0489">Methyltransferase</keyword>
<dbReference type="InterPro" id="IPR036631">
    <property type="entry name" value="MGMT_N_sf"/>
</dbReference>
<dbReference type="Gene3D" id="1.10.340.30">
    <property type="entry name" value="Hypothetical protein, domain 2"/>
    <property type="match status" value="1"/>
</dbReference>
<dbReference type="CDD" id="cd00056">
    <property type="entry name" value="ENDO3c"/>
    <property type="match status" value="1"/>
</dbReference>
<sequence>MTYYHYFPSPFGKIYLVGNDGGLSRLLVDNGTKPFEISDDWIRSEERFKEAVKQLREYFSGERKAFDLKLNPAGTDFQKTVWQALAEIPYGESHSYKDVAVKVGNPKASRAVGMANNKNPLPIIVPCHRVVGANGKLTGYAYGLEMKRRLLDLEKVTRLFGRLIKRYGYLEEWWPAESEFEIMVGAVLTQNTNWKNVEKALANFNGKLSPEFIEKTETDELSEIIRPSGFHNQKAVKLKALCEWFAKYEYDTERVRRQDGETLRTELLSVKGVGGETADSVLNYAFDKPYFVIDAYTRRIFGRMGVQVPEAYVDLRLMAQSMFPASASVYKAYHGLIVEHAKAHCKKTPDCVDCPVNDLCEFKFERNVQQRAKIESGSLFETA</sequence>
<dbReference type="PANTHER" id="PTHR10359">
    <property type="entry name" value="A/G-SPECIFIC ADENINE GLYCOSYLASE/ENDONUCLEASE III"/>
    <property type="match status" value="1"/>
</dbReference>
<dbReference type="EC" id="2.1.1.63" evidence="13"/>
<keyword evidence="3" id="KW-0004">4Fe-4S</keyword>
<dbReference type="Pfam" id="PF02870">
    <property type="entry name" value="Methyltransf_1N"/>
    <property type="match status" value="1"/>
</dbReference>
<keyword evidence="7" id="KW-0479">Metal-binding</keyword>
<comment type="subcellular location">
    <subcellularLocation>
        <location evidence="13">Cytoplasm</location>
    </subcellularLocation>
</comment>
<dbReference type="NCBIfam" id="TIGR00589">
    <property type="entry name" value="ogt"/>
    <property type="match status" value="1"/>
</dbReference>
<reference evidence="15 16" key="1">
    <citation type="submission" date="2021-12" db="EMBL/GenBank/DDBJ databases">
        <title>Genome sequencing of bacteria with rrn-lacking chromosome and rrn-plasmid.</title>
        <authorList>
            <person name="Anda M."/>
            <person name="Iwasaki W."/>
        </authorList>
    </citation>
    <scope>NUCLEOTIDE SEQUENCE [LARGE SCALE GENOMIC DNA]</scope>
    <source>
        <strain evidence="15 16">DSM 100852</strain>
    </source>
</reference>
<dbReference type="InterPro" id="IPR014048">
    <property type="entry name" value="MethylDNA_cys_MeTrfase_DNA-bd"/>
</dbReference>
<evidence type="ECO:0000256" key="7">
    <source>
        <dbReference type="ARBA" id="ARBA00022723"/>
    </source>
</evidence>
<dbReference type="Gene3D" id="1.10.1670.10">
    <property type="entry name" value="Helix-hairpin-Helix base-excision DNA repair enzymes (C-terminal)"/>
    <property type="match status" value="1"/>
</dbReference>
<comment type="miscellaneous">
    <text evidence="13">This enzyme catalyzes only one turnover and therefore is not strictly catalytic. According to one definition, an enzyme is a biocatalyst that acts repeatedly and over many reaction cycles.</text>
</comment>
<dbReference type="EMBL" id="AP025314">
    <property type="protein sequence ID" value="BDD09840.1"/>
    <property type="molecule type" value="Genomic_DNA"/>
</dbReference>
<dbReference type="SMART" id="SM00478">
    <property type="entry name" value="ENDO3c"/>
    <property type="match status" value="1"/>
</dbReference>
<dbReference type="FunFam" id="1.10.10.10:FF:000214">
    <property type="entry name" value="Methylated-DNA--protein-cysteine methyltransferase"/>
    <property type="match status" value="1"/>
</dbReference>
<comment type="catalytic activity">
    <reaction evidence="1 13">
        <text>a 4-O-methyl-thymidine in DNA + L-cysteinyl-[protein] = a thymidine in DNA + S-methyl-L-cysteinyl-[protein]</text>
        <dbReference type="Rhea" id="RHEA:53428"/>
        <dbReference type="Rhea" id="RHEA-COMP:10131"/>
        <dbReference type="Rhea" id="RHEA-COMP:10132"/>
        <dbReference type="Rhea" id="RHEA-COMP:13555"/>
        <dbReference type="Rhea" id="RHEA-COMP:13556"/>
        <dbReference type="ChEBI" id="CHEBI:29950"/>
        <dbReference type="ChEBI" id="CHEBI:82612"/>
        <dbReference type="ChEBI" id="CHEBI:137386"/>
        <dbReference type="ChEBI" id="CHEBI:137387"/>
        <dbReference type="EC" id="2.1.1.63"/>
    </reaction>
</comment>
<dbReference type="PANTHER" id="PTHR10359:SF19">
    <property type="entry name" value="DNA REPAIR GLYCOSYLASE MJ1434-RELATED"/>
    <property type="match status" value="1"/>
</dbReference>
<keyword evidence="6 13" id="KW-0808">Transferase</keyword>
<dbReference type="InterPro" id="IPR011257">
    <property type="entry name" value="DNA_glycosylase"/>
</dbReference>
<dbReference type="HAMAP" id="MF_00772">
    <property type="entry name" value="OGT"/>
    <property type="match status" value="1"/>
</dbReference>
<dbReference type="SUPFAM" id="SSF53155">
    <property type="entry name" value="Methylated DNA-protein cysteine methyltransferase domain"/>
    <property type="match status" value="1"/>
</dbReference>
<protein>
    <recommendedName>
        <fullName evidence="13">Methylated-DNA--protein-cysteine methyltransferase</fullName>
        <ecNumber evidence="13">2.1.1.63</ecNumber>
    </recommendedName>
    <alternativeName>
        <fullName evidence="13">6-O-methylguanine-DNA methyltransferase</fullName>
        <shortName evidence="13">MGMT</shortName>
    </alternativeName>
    <alternativeName>
        <fullName evidence="13">O-6-methylguanine-DNA-alkyltransferase</fullName>
    </alternativeName>
</protein>
<name>A0AAU9DBR9_9BACT</name>
<evidence type="ECO:0000256" key="9">
    <source>
        <dbReference type="ARBA" id="ARBA00023004"/>
    </source>
</evidence>
<evidence type="ECO:0000256" key="12">
    <source>
        <dbReference type="ARBA" id="ARBA00049348"/>
    </source>
</evidence>
<comment type="similarity">
    <text evidence="2 13">Belongs to the MGMT family.</text>
</comment>
<dbReference type="InterPro" id="IPR008332">
    <property type="entry name" value="MethylG_MeTrfase_N"/>
</dbReference>
<dbReference type="Proteomes" id="UP001348817">
    <property type="component" value="Chromosome"/>
</dbReference>
<keyword evidence="9" id="KW-0408">Iron</keyword>
<dbReference type="CDD" id="cd06445">
    <property type="entry name" value="ATase"/>
    <property type="match status" value="1"/>
</dbReference>
<keyword evidence="11 13" id="KW-0234">DNA repair</keyword>
<evidence type="ECO:0000256" key="6">
    <source>
        <dbReference type="ARBA" id="ARBA00022679"/>
    </source>
</evidence>
<dbReference type="GO" id="GO:0051539">
    <property type="term" value="F:4 iron, 4 sulfur cluster binding"/>
    <property type="evidence" value="ECO:0007669"/>
    <property type="project" value="UniProtKB-KW"/>
</dbReference>
<proteinExistence type="inferred from homology"/>
<evidence type="ECO:0000256" key="13">
    <source>
        <dbReference type="HAMAP-Rule" id="MF_00772"/>
    </source>
</evidence>
<evidence type="ECO:0000256" key="3">
    <source>
        <dbReference type="ARBA" id="ARBA00022485"/>
    </source>
</evidence>
<dbReference type="InterPro" id="IPR036388">
    <property type="entry name" value="WH-like_DNA-bd_sf"/>
</dbReference>
<dbReference type="KEGG" id="fax:FUAX_22720"/>
<dbReference type="InterPro" id="IPR036217">
    <property type="entry name" value="MethylDNA_cys_MeTrfase_DNAb"/>
</dbReference>
<dbReference type="Pfam" id="PF01035">
    <property type="entry name" value="DNA_binding_1"/>
    <property type="match status" value="1"/>
</dbReference>
<keyword evidence="8 13" id="KW-0227">DNA damage</keyword>
<dbReference type="InterPro" id="IPR023546">
    <property type="entry name" value="MGMT"/>
</dbReference>
<evidence type="ECO:0000256" key="10">
    <source>
        <dbReference type="ARBA" id="ARBA00023014"/>
    </source>
</evidence>
<dbReference type="GO" id="GO:0032259">
    <property type="term" value="P:methylation"/>
    <property type="evidence" value="ECO:0007669"/>
    <property type="project" value="UniProtKB-KW"/>
</dbReference>
<evidence type="ECO:0000313" key="15">
    <source>
        <dbReference type="EMBL" id="BDD09840.1"/>
    </source>
</evidence>
<feature type="active site" description="Nucleophile; methyl group acceptor" evidence="13">
    <location>
        <position position="127"/>
    </location>
</feature>
<evidence type="ECO:0000259" key="14">
    <source>
        <dbReference type="SMART" id="SM00478"/>
    </source>
</evidence>
<comment type="function">
    <text evidence="13">Involved in the cellular defense against the biological effects of O6-methylguanine (O6-MeG) and O4-methylthymine (O4-MeT) in DNA. Repairs the methylated nucleobase in DNA by stoichiometrically transferring the methyl group to a cysteine residue in the enzyme. This is a suicide reaction: the enzyme is irreversibly inactivated.</text>
</comment>
<evidence type="ECO:0000256" key="1">
    <source>
        <dbReference type="ARBA" id="ARBA00001286"/>
    </source>
</evidence>
<keyword evidence="16" id="KW-1185">Reference proteome</keyword>
<comment type="catalytic activity">
    <reaction evidence="12 13">
        <text>a 6-O-methyl-2'-deoxyguanosine in DNA + L-cysteinyl-[protein] = S-methyl-L-cysteinyl-[protein] + a 2'-deoxyguanosine in DNA</text>
        <dbReference type="Rhea" id="RHEA:24000"/>
        <dbReference type="Rhea" id="RHEA-COMP:10131"/>
        <dbReference type="Rhea" id="RHEA-COMP:10132"/>
        <dbReference type="Rhea" id="RHEA-COMP:11367"/>
        <dbReference type="Rhea" id="RHEA-COMP:11368"/>
        <dbReference type="ChEBI" id="CHEBI:29950"/>
        <dbReference type="ChEBI" id="CHEBI:82612"/>
        <dbReference type="ChEBI" id="CHEBI:85445"/>
        <dbReference type="ChEBI" id="CHEBI:85448"/>
        <dbReference type="EC" id="2.1.1.63"/>
    </reaction>
</comment>
<keyword evidence="4 13" id="KW-0963">Cytoplasm</keyword>
<dbReference type="GO" id="GO:0006307">
    <property type="term" value="P:DNA alkylation repair"/>
    <property type="evidence" value="ECO:0007669"/>
    <property type="project" value="UniProtKB-UniRule"/>
</dbReference>
<dbReference type="Gene3D" id="3.30.160.70">
    <property type="entry name" value="Methylated DNA-protein cysteine methyltransferase domain"/>
    <property type="match status" value="1"/>
</dbReference>
<dbReference type="GO" id="GO:0005737">
    <property type="term" value="C:cytoplasm"/>
    <property type="evidence" value="ECO:0007669"/>
    <property type="project" value="UniProtKB-SubCell"/>
</dbReference>
<dbReference type="GO" id="GO:0006284">
    <property type="term" value="P:base-excision repair"/>
    <property type="evidence" value="ECO:0007669"/>
    <property type="project" value="InterPro"/>
</dbReference>
<dbReference type="InterPro" id="IPR023170">
    <property type="entry name" value="HhH_base_excis_C"/>
</dbReference>
<feature type="domain" description="HhH-GPD" evidence="14">
    <location>
        <begin position="188"/>
        <end position="343"/>
    </location>
</feature>
<dbReference type="RefSeq" id="WP_338391428.1">
    <property type="nucleotide sequence ID" value="NZ_AP025314.1"/>
</dbReference>